<dbReference type="RefSeq" id="WP_061578973.1">
    <property type="nucleotide sequence ID" value="NZ_LQYS01000016.1"/>
</dbReference>
<dbReference type="Pfam" id="PF13556">
    <property type="entry name" value="HTH_30"/>
    <property type="match status" value="1"/>
</dbReference>
<dbReference type="Pfam" id="PF07905">
    <property type="entry name" value="PucR"/>
    <property type="match status" value="1"/>
</dbReference>
<comment type="caution">
    <text evidence="5">The sequence shown here is derived from an EMBL/GenBank/DDBJ whole genome shotgun (WGS) entry which is preliminary data.</text>
</comment>
<name>A0A150M3R3_9BACL</name>
<dbReference type="InterPro" id="IPR025736">
    <property type="entry name" value="PucR_C-HTH_dom"/>
</dbReference>
<evidence type="ECO:0008006" key="7">
    <source>
        <dbReference type="Google" id="ProtNLM"/>
    </source>
</evidence>
<gene>
    <name evidence="5" type="ORF">B4119_4049</name>
</gene>
<dbReference type="InterPro" id="IPR041522">
    <property type="entry name" value="CdaR_GGDEF"/>
</dbReference>
<evidence type="ECO:0000259" key="4">
    <source>
        <dbReference type="Pfam" id="PF17853"/>
    </source>
</evidence>
<dbReference type="AlphaFoldDB" id="A0A150M3R3"/>
<dbReference type="EMBL" id="LQYS01000016">
    <property type="protein sequence ID" value="KYD18759.1"/>
    <property type="molecule type" value="Genomic_DNA"/>
</dbReference>
<comment type="similarity">
    <text evidence="1">Belongs to the CdaR family.</text>
</comment>
<dbReference type="PANTHER" id="PTHR33744:SF1">
    <property type="entry name" value="DNA-BINDING TRANSCRIPTIONAL ACTIVATOR ADER"/>
    <property type="match status" value="1"/>
</dbReference>
<proteinExistence type="inferred from homology"/>
<dbReference type="InterPro" id="IPR012914">
    <property type="entry name" value="PucR_dom"/>
</dbReference>
<organism evidence="5 6">
    <name type="scientific">Saccharococcus caldoxylosilyticus</name>
    <dbReference type="NCBI Taxonomy" id="81408"/>
    <lineage>
        <taxon>Bacteria</taxon>
        <taxon>Bacillati</taxon>
        <taxon>Bacillota</taxon>
        <taxon>Bacilli</taxon>
        <taxon>Bacillales</taxon>
        <taxon>Anoxybacillaceae</taxon>
        <taxon>Saccharococcus</taxon>
    </lineage>
</organism>
<evidence type="ECO:0000256" key="1">
    <source>
        <dbReference type="ARBA" id="ARBA00006754"/>
    </source>
</evidence>
<dbReference type="InterPro" id="IPR051448">
    <property type="entry name" value="CdaR-like_regulators"/>
</dbReference>
<dbReference type="PATRIC" id="fig|81408.3.peg.2004"/>
<dbReference type="Gene3D" id="1.10.10.2840">
    <property type="entry name" value="PucR C-terminal helix-turn-helix domain"/>
    <property type="match status" value="1"/>
</dbReference>
<dbReference type="Pfam" id="PF17853">
    <property type="entry name" value="GGDEF_2"/>
    <property type="match status" value="1"/>
</dbReference>
<evidence type="ECO:0000259" key="3">
    <source>
        <dbReference type="Pfam" id="PF13556"/>
    </source>
</evidence>
<dbReference type="PANTHER" id="PTHR33744">
    <property type="entry name" value="CARBOHYDRATE DIACID REGULATOR"/>
    <property type="match status" value="1"/>
</dbReference>
<reference evidence="5 6" key="1">
    <citation type="submission" date="2016-01" db="EMBL/GenBank/DDBJ databases">
        <title>Draft Genome Sequences of Seven Thermophilic Sporeformers Isolated from Foods.</title>
        <authorList>
            <person name="Berendsen E.M."/>
            <person name="Wells-Bennik M.H."/>
            <person name="Krawcyk A.O."/>
            <person name="De Jong A."/>
            <person name="Holsappel S."/>
            <person name="Eijlander R.T."/>
            <person name="Kuipers O.P."/>
        </authorList>
    </citation>
    <scope>NUCLEOTIDE SEQUENCE [LARGE SCALE GENOMIC DNA]</scope>
    <source>
        <strain evidence="5 6">B4119</strain>
    </source>
</reference>
<evidence type="ECO:0000259" key="2">
    <source>
        <dbReference type="Pfam" id="PF07905"/>
    </source>
</evidence>
<evidence type="ECO:0000313" key="6">
    <source>
        <dbReference type="Proteomes" id="UP000075455"/>
    </source>
</evidence>
<dbReference type="SUPFAM" id="SSF46689">
    <property type="entry name" value="Homeodomain-like"/>
    <property type="match status" value="1"/>
</dbReference>
<dbReference type="STRING" id="81408.B4119_4049"/>
<dbReference type="InterPro" id="IPR009057">
    <property type="entry name" value="Homeodomain-like_sf"/>
</dbReference>
<feature type="domain" description="PucR C-terminal helix-turn-helix" evidence="3">
    <location>
        <begin position="499"/>
        <end position="557"/>
    </location>
</feature>
<evidence type="ECO:0000313" key="5">
    <source>
        <dbReference type="EMBL" id="KYD18759.1"/>
    </source>
</evidence>
<protein>
    <recommendedName>
        <fullName evidence="7">PucR family transcriptional regulator</fullName>
    </recommendedName>
</protein>
<dbReference type="Proteomes" id="UP000075455">
    <property type="component" value="Unassembled WGS sequence"/>
</dbReference>
<sequence length="569" mass="66311">MRLTVGDVLKLDIMKNARVITGKNLLNERHVQWISVIEMPVENFVRKNEVVLSTGVGCGHDLDLLKKFVQDVIESEASALMIALGRFIFDIPKEIIELAEQENFIIIEIPWEVRFADIIEDVMRELNDIQYKEREKSEKVQQELLKLILKETDLNQILNFIQKHIGCPIVLTDRTGAIQAQNNLPPNLVEKWKDYVMQGVIPARKATSFLTRDPMFQKFQMIEIEGQLVLQLPVLQLSGDAQGYLFVILPPHTSVDSFLTQYRINVLEHSVTTINLWLSRKNAIEETKMRLRSDFVQELAKGELNSWDQANSRAKLLGYNIKLPYICVVGFPENLRTLFQKRKQYYDSFEHWLDNMIRYIEEEIFYAAQSLKREVMMTYQEEQLIIFLEIPVDKRNENPSNFLDLVERRLRNLLPEVVISWGIGTYHEGLEGFKQSYENAKVALNIGRCKKGAGYRMMYENTRIDRVLLSIAQNEEMKEIIMSTIEPLVQYDNQRNMDLIGTFIAYNRCHGNVSQTARSLNLHRQSLLYRLRKIESLTGLSLIDPDDLFLLDLSIKIWKMGLYETRAQQ</sequence>
<feature type="domain" description="Purine catabolism PurC-like" evidence="2">
    <location>
        <begin position="7"/>
        <end position="126"/>
    </location>
</feature>
<accession>A0A150M3R3</accession>
<dbReference type="InterPro" id="IPR042070">
    <property type="entry name" value="PucR_C-HTH_sf"/>
</dbReference>
<feature type="domain" description="CdaR GGDEF-like" evidence="4">
    <location>
        <begin position="306"/>
        <end position="446"/>
    </location>
</feature>